<keyword evidence="2" id="KW-1185">Reference proteome</keyword>
<evidence type="ECO:0000313" key="2">
    <source>
        <dbReference type="Proteomes" id="UP000887013"/>
    </source>
</evidence>
<dbReference type="OrthoDB" id="10491593at2759"/>
<sequence>MARKVRAHYVRAPGRMPEVFGPNVLFKYKEAPLCRFVLNEILNMYVTVPQDKWTTRIMVPKNDDGVELFHLTFRLRLTKTYKEARYTAIYCGGKE</sequence>
<accession>A0A8X6TV40</accession>
<name>A0A8X6TV40_NEPPI</name>
<gene>
    <name evidence="1" type="ORF">NPIL_294681</name>
</gene>
<dbReference type="AlphaFoldDB" id="A0A8X6TV40"/>
<proteinExistence type="predicted"/>
<protein>
    <submittedName>
        <fullName evidence="1">Uncharacterized protein</fullName>
    </submittedName>
</protein>
<dbReference type="Proteomes" id="UP000887013">
    <property type="component" value="Unassembled WGS sequence"/>
</dbReference>
<reference evidence="1" key="1">
    <citation type="submission" date="2020-08" db="EMBL/GenBank/DDBJ databases">
        <title>Multicomponent nature underlies the extraordinary mechanical properties of spider dragline silk.</title>
        <authorList>
            <person name="Kono N."/>
            <person name="Nakamura H."/>
            <person name="Mori M."/>
            <person name="Yoshida Y."/>
            <person name="Ohtoshi R."/>
            <person name="Malay A.D."/>
            <person name="Moran D.A.P."/>
            <person name="Tomita M."/>
            <person name="Numata K."/>
            <person name="Arakawa K."/>
        </authorList>
    </citation>
    <scope>NUCLEOTIDE SEQUENCE</scope>
</reference>
<comment type="caution">
    <text evidence="1">The sequence shown here is derived from an EMBL/GenBank/DDBJ whole genome shotgun (WGS) entry which is preliminary data.</text>
</comment>
<dbReference type="EMBL" id="BMAW01111195">
    <property type="protein sequence ID" value="GFT46776.1"/>
    <property type="molecule type" value="Genomic_DNA"/>
</dbReference>
<organism evidence="1 2">
    <name type="scientific">Nephila pilipes</name>
    <name type="common">Giant wood spider</name>
    <name type="synonym">Nephila maculata</name>
    <dbReference type="NCBI Taxonomy" id="299642"/>
    <lineage>
        <taxon>Eukaryota</taxon>
        <taxon>Metazoa</taxon>
        <taxon>Ecdysozoa</taxon>
        <taxon>Arthropoda</taxon>
        <taxon>Chelicerata</taxon>
        <taxon>Arachnida</taxon>
        <taxon>Araneae</taxon>
        <taxon>Araneomorphae</taxon>
        <taxon>Entelegynae</taxon>
        <taxon>Araneoidea</taxon>
        <taxon>Nephilidae</taxon>
        <taxon>Nephila</taxon>
    </lineage>
</organism>
<evidence type="ECO:0000313" key="1">
    <source>
        <dbReference type="EMBL" id="GFT46776.1"/>
    </source>
</evidence>